<proteinExistence type="predicted"/>
<dbReference type="Proteomes" id="UP000494165">
    <property type="component" value="Unassembled WGS sequence"/>
</dbReference>
<dbReference type="AlphaFoldDB" id="A0A8S1DZY3"/>
<name>A0A8S1DZY3_9INSE</name>
<reference evidence="2 3" key="1">
    <citation type="submission" date="2020-04" db="EMBL/GenBank/DDBJ databases">
        <authorList>
            <person name="Alioto T."/>
            <person name="Alioto T."/>
            <person name="Gomez Garrido J."/>
        </authorList>
    </citation>
    <scope>NUCLEOTIDE SEQUENCE [LARGE SCALE GENOMIC DNA]</scope>
</reference>
<evidence type="ECO:0000313" key="2">
    <source>
        <dbReference type="EMBL" id="CAB3385525.1"/>
    </source>
</evidence>
<feature type="compositionally biased region" description="Low complexity" evidence="1">
    <location>
        <begin position="49"/>
        <end position="111"/>
    </location>
</feature>
<sequence length="225" mass="25001">MFKKLFLVDEASVELIKRCKEPKLIDYESFYDALMTEEQPPPPPPELVHSPAEHSAAPAAETMHSAAEHSAAPAAETVHSPAEHSAAPSAETVHSPAEHSAAPAAEHSPAETLRPARRAKTTRPERSVTRHQTQQNIKSEIVKKIDKLPTGLRDRAKKVYNTIQNSGKFKLKDSGVGFNKKRIGDDLFPLILNYVNPEDSLLSDDKPFKTALREISLKKWNKLDF</sequence>
<gene>
    <name evidence="2" type="ORF">CLODIP_2_CD12179</name>
</gene>
<evidence type="ECO:0000256" key="1">
    <source>
        <dbReference type="SAM" id="MobiDB-lite"/>
    </source>
</evidence>
<dbReference type="EMBL" id="CADEPI010000418">
    <property type="protein sequence ID" value="CAB3385525.1"/>
    <property type="molecule type" value="Genomic_DNA"/>
</dbReference>
<comment type="caution">
    <text evidence="2">The sequence shown here is derived from an EMBL/GenBank/DDBJ whole genome shotgun (WGS) entry which is preliminary data.</text>
</comment>
<organism evidence="2 3">
    <name type="scientific">Cloeon dipterum</name>
    <dbReference type="NCBI Taxonomy" id="197152"/>
    <lineage>
        <taxon>Eukaryota</taxon>
        <taxon>Metazoa</taxon>
        <taxon>Ecdysozoa</taxon>
        <taxon>Arthropoda</taxon>
        <taxon>Hexapoda</taxon>
        <taxon>Insecta</taxon>
        <taxon>Pterygota</taxon>
        <taxon>Palaeoptera</taxon>
        <taxon>Ephemeroptera</taxon>
        <taxon>Pisciforma</taxon>
        <taxon>Baetidae</taxon>
        <taxon>Cloeon</taxon>
    </lineage>
</organism>
<feature type="region of interest" description="Disordered" evidence="1">
    <location>
        <begin position="35"/>
        <end position="135"/>
    </location>
</feature>
<evidence type="ECO:0000313" key="3">
    <source>
        <dbReference type="Proteomes" id="UP000494165"/>
    </source>
</evidence>
<accession>A0A8S1DZY3</accession>
<protein>
    <submittedName>
        <fullName evidence="2">Uncharacterized protein</fullName>
    </submittedName>
</protein>
<keyword evidence="3" id="KW-1185">Reference proteome</keyword>